<sequence length="259" mass="29840">MDKRKVLIVDDELPALNVLQLMLAKRPELEIVLATTEYQVAYDYLDEYEVDLLVVDLDLRVDTGYNLMAAVEPPTQIIVCTASEREGSDAIYNGAIDFVVKLVQEERLDFAVDRALRQQELLENEQSNRVYPSTVAVQLETSDAFVNVRVSELVYACAEGKMTWLYFGNGKVLVAKKLLRNLQDLLDPTEFIRIQKKYIVRRDAIGQYLPGMRTRLKTKHWWVELLPEAIAGLAEEEEKRRLPVGERYRHRVEKALGIR</sequence>
<dbReference type="GO" id="GO:0000160">
    <property type="term" value="P:phosphorelay signal transduction system"/>
    <property type="evidence" value="ECO:0007669"/>
    <property type="project" value="UniProtKB-KW"/>
</dbReference>
<feature type="domain" description="Response regulatory" evidence="4">
    <location>
        <begin position="5"/>
        <end position="116"/>
    </location>
</feature>
<dbReference type="InterPro" id="IPR050595">
    <property type="entry name" value="Bact_response_regulator"/>
</dbReference>
<comment type="caution">
    <text evidence="5">The sequence shown here is derived from an EMBL/GenBank/DDBJ whole genome shotgun (WGS) entry which is preliminary data.</text>
</comment>
<evidence type="ECO:0000256" key="1">
    <source>
        <dbReference type="ARBA" id="ARBA00022553"/>
    </source>
</evidence>
<keyword evidence="5" id="KW-0238">DNA-binding</keyword>
<dbReference type="SMART" id="SM00850">
    <property type="entry name" value="LytTR"/>
    <property type="match status" value="1"/>
</dbReference>
<protein>
    <submittedName>
        <fullName evidence="5">DNA-binding response regulator</fullName>
    </submittedName>
</protein>
<reference evidence="5" key="2">
    <citation type="submission" date="2020-09" db="EMBL/GenBank/DDBJ databases">
        <authorList>
            <person name="Sun Q."/>
            <person name="Zhou Y."/>
        </authorList>
    </citation>
    <scope>NUCLEOTIDE SEQUENCE</scope>
    <source>
        <strain evidence="5">CGMCC 1.12195</strain>
    </source>
</reference>
<evidence type="ECO:0000256" key="2">
    <source>
        <dbReference type="ARBA" id="ARBA00023012"/>
    </source>
</evidence>
<name>A0A917I243_9SPHI</name>
<dbReference type="EMBL" id="BMER01000006">
    <property type="protein sequence ID" value="GGH01404.1"/>
    <property type="molecule type" value="Genomic_DNA"/>
</dbReference>
<dbReference type="InterPro" id="IPR001789">
    <property type="entry name" value="Sig_transdc_resp-reg_receiver"/>
</dbReference>
<evidence type="ECO:0000259" key="4">
    <source>
        <dbReference type="PROSITE" id="PS50110"/>
    </source>
</evidence>
<reference evidence="5" key="1">
    <citation type="journal article" date="2014" name="Int. J. Syst. Evol. Microbiol.">
        <title>Complete genome sequence of Corynebacterium casei LMG S-19264T (=DSM 44701T), isolated from a smear-ripened cheese.</title>
        <authorList>
            <consortium name="US DOE Joint Genome Institute (JGI-PGF)"/>
            <person name="Walter F."/>
            <person name="Albersmeier A."/>
            <person name="Kalinowski J."/>
            <person name="Ruckert C."/>
        </authorList>
    </citation>
    <scope>NUCLEOTIDE SEQUENCE</scope>
    <source>
        <strain evidence="5">CGMCC 1.12195</strain>
    </source>
</reference>
<proteinExistence type="predicted"/>
<dbReference type="Pfam" id="PF04397">
    <property type="entry name" value="LytTR"/>
    <property type="match status" value="1"/>
</dbReference>
<evidence type="ECO:0000313" key="6">
    <source>
        <dbReference type="Proteomes" id="UP000660862"/>
    </source>
</evidence>
<keyword evidence="2" id="KW-0902">Two-component regulatory system</keyword>
<dbReference type="SMART" id="SM00448">
    <property type="entry name" value="REC"/>
    <property type="match status" value="1"/>
</dbReference>
<dbReference type="RefSeq" id="WP_188508079.1">
    <property type="nucleotide sequence ID" value="NZ_BMER01000006.1"/>
</dbReference>
<dbReference type="Pfam" id="PF00072">
    <property type="entry name" value="Response_reg"/>
    <property type="match status" value="1"/>
</dbReference>
<feature type="modified residue" description="4-aspartylphosphate" evidence="3">
    <location>
        <position position="56"/>
    </location>
</feature>
<dbReference type="Gene3D" id="3.40.50.2300">
    <property type="match status" value="1"/>
</dbReference>
<dbReference type="InterPro" id="IPR011006">
    <property type="entry name" value="CheY-like_superfamily"/>
</dbReference>
<dbReference type="SUPFAM" id="SSF52172">
    <property type="entry name" value="CheY-like"/>
    <property type="match status" value="1"/>
</dbReference>
<dbReference type="AlphaFoldDB" id="A0A917I243"/>
<gene>
    <name evidence="5" type="ORF">GCM10007415_41890</name>
</gene>
<dbReference type="PANTHER" id="PTHR44591:SF14">
    <property type="entry name" value="PROTEIN PILG"/>
    <property type="match status" value="1"/>
</dbReference>
<dbReference type="PROSITE" id="PS50110">
    <property type="entry name" value="RESPONSE_REGULATORY"/>
    <property type="match status" value="1"/>
</dbReference>
<keyword evidence="6" id="KW-1185">Reference proteome</keyword>
<dbReference type="InterPro" id="IPR007492">
    <property type="entry name" value="LytTR_DNA-bd_dom"/>
</dbReference>
<organism evidence="5 6">
    <name type="scientific">Parapedobacter pyrenivorans</name>
    <dbReference type="NCBI Taxonomy" id="1305674"/>
    <lineage>
        <taxon>Bacteria</taxon>
        <taxon>Pseudomonadati</taxon>
        <taxon>Bacteroidota</taxon>
        <taxon>Sphingobacteriia</taxon>
        <taxon>Sphingobacteriales</taxon>
        <taxon>Sphingobacteriaceae</taxon>
        <taxon>Parapedobacter</taxon>
    </lineage>
</organism>
<accession>A0A917I243</accession>
<evidence type="ECO:0000313" key="5">
    <source>
        <dbReference type="EMBL" id="GGH01404.1"/>
    </source>
</evidence>
<evidence type="ECO:0000256" key="3">
    <source>
        <dbReference type="PROSITE-ProRule" id="PRU00169"/>
    </source>
</evidence>
<dbReference type="Proteomes" id="UP000660862">
    <property type="component" value="Unassembled WGS sequence"/>
</dbReference>
<dbReference type="Gene3D" id="2.40.50.40">
    <property type="match status" value="1"/>
</dbReference>
<dbReference type="GO" id="GO:0003677">
    <property type="term" value="F:DNA binding"/>
    <property type="evidence" value="ECO:0007669"/>
    <property type="project" value="UniProtKB-KW"/>
</dbReference>
<keyword evidence="1 3" id="KW-0597">Phosphoprotein</keyword>
<dbReference type="PANTHER" id="PTHR44591">
    <property type="entry name" value="STRESS RESPONSE REGULATOR PROTEIN 1"/>
    <property type="match status" value="1"/>
</dbReference>